<evidence type="ECO:0000313" key="2">
    <source>
        <dbReference type="Proteomes" id="UP000039324"/>
    </source>
</evidence>
<accession>A0A0G4IPB2</accession>
<gene>
    <name evidence="1" type="ORF">PBRA_005684</name>
</gene>
<evidence type="ECO:0000313" key="1">
    <source>
        <dbReference type="EMBL" id="CEO97081.1"/>
    </source>
</evidence>
<proteinExistence type="predicted"/>
<reference evidence="1 2" key="1">
    <citation type="submission" date="2015-02" db="EMBL/GenBank/DDBJ databases">
        <authorList>
            <person name="Chooi Y.-H."/>
        </authorList>
    </citation>
    <scope>NUCLEOTIDE SEQUENCE [LARGE SCALE GENOMIC DNA]</scope>
    <source>
        <strain evidence="1">E3</strain>
    </source>
</reference>
<name>A0A0G4IPB2_PLABS</name>
<keyword evidence="2" id="KW-1185">Reference proteome</keyword>
<dbReference type="AlphaFoldDB" id="A0A0G4IPB2"/>
<organism evidence="1 2">
    <name type="scientific">Plasmodiophora brassicae</name>
    <name type="common">Clubroot disease agent</name>
    <dbReference type="NCBI Taxonomy" id="37360"/>
    <lineage>
        <taxon>Eukaryota</taxon>
        <taxon>Sar</taxon>
        <taxon>Rhizaria</taxon>
        <taxon>Endomyxa</taxon>
        <taxon>Phytomyxea</taxon>
        <taxon>Plasmodiophorida</taxon>
        <taxon>Plasmodiophoridae</taxon>
        <taxon>Plasmodiophora</taxon>
    </lineage>
</organism>
<dbReference type="EMBL" id="CDSF01000078">
    <property type="protein sequence ID" value="CEO97081.1"/>
    <property type="molecule type" value="Genomic_DNA"/>
</dbReference>
<sequence>MPTSNSVLVKNLPIRTRLCLSQSRSRWSCRRPPIARTLSRNPGPWTMSIMADVTVHARSLPPVLVMIANGSALSNAAYFLLKAQAPIGTIPPDMPLPATIMSGCRPNCSTIHIVPVLPKQVIEEAGRRQVQPGRHVDRADDNGGGFLIDGLVQGRPVPHRHTCDAAGGSGANPEPFVAEERCIAGEPVVRLLERDDLWTPGRVPRHLQRRFNRFTARVREQDAIDPVRHRLGQAFRQRRLPGRVVMV</sequence>
<dbReference type="Proteomes" id="UP000039324">
    <property type="component" value="Unassembled WGS sequence"/>
</dbReference>
<protein>
    <submittedName>
        <fullName evidence="1">Uncharacterized protein</fullName>
    </submittedName>
</protein>